<accession>A0A510HGE5</accession>
<reference evidence="2" key="1">
    <citation type="journal article" date="2019" name="Microbiol. Resour. Announc.">
        <title>Complete Genome Sequence of Rubrobacter xylanophilus Strain AA3-22, Isolated from Arima Onsen in Japan.</title>
        <authorList>
            <person name="Tomariguchi N."/>
            <person name="Miyazaki K."/>
        </authorList>
    </citation>
    <scope>NUCLEOTIDE SEQUENCE [LARGE SCALE GENOMIC DNA]</scope>
    <source>
        <strain evidence="2">AA3-22</strain>
    </source>
</reference>
<protein>
    <recommendedName>
        <fullName evidence="1">Cyclodeaminase/cyclohydrolase domain-containing protein</fullName>
    </recommendedName>
</protein>
<proteinExistence type="predicted"/>
<dbReference type="Proteomes" id="UP000318065">
    <property type="component" value="Chromosome"/>
</dbReference>
<dbReference type="Gene3D" id="1.20.120.680">
    <property type="entry name" value="Formiminotetrahydrofolate cyclodeaminase monomer, up-and-down helical bundle"/>
    <property type="match status" value="1"/>
</dbReference>
<dbReference type="InterPro" id="IPR007044">
    <property type="entry name" value="Cyclodeamin/CycHdrlase"/>
</dbReference>
<name>A0A510HGE5_9ACTN</name>
<dbReference type="SUPFAM" id="SSF101262">
    <property type="entry name" value="Methenyltetrahydrofolate cyclohydrolase-like"/>
    <property type="match status" value="1"/>
</dbReference>
<evidence type="ECO:0000313" key="3">
    <source>
        <dbReference type="Proteomes" id="UP000318065"/>
    </source>
</evidence>
<feature type="domain" description="Cyclodeaminase/cyclohydrolase" evidence="1">
    <location>
        <begin position="2"/>
        <end position="167"/>
    </location>
</feature>
<sequence length="180" mass="18871">MGRFLEALASGESAPGGGGAAAVALALAAGLAGMAARLSPEHLEEAGTLAREADQLREEVAPLAQADAEAFGRVLAAYRLPRGREGREERIREALEEAAAVPLEMARVGTRVARIASRLVREGNPNLKGDAVAAVLLAEAGVRVAAELVRANEPEGEKARRVERFVEEAFREREALEGGG</sequence>
<evidence type="ECO:0000259" key="1">
    <source>
        <dbReference type="Pfam" id="PF04961"/>
    </source>
</evidence>
<dbReference type="Pfam" id="PF04961">
    <property type="entry name" value="FTCD_C"/>
    <property type="match status" value="1"/>
</dbReference>
<organism evidence="2 3">
    <name type="scientific">Rubrobacter xylanophilus</name>
    <dbReference type="NCBI Taxonomy" id="49319"/>
    <lineage>
        <taxon>Bacteria</taxon>
        <taxon>Bacillati</taxon>
        <taxon>Actinomycetota</taxon>
        <taxon>Rubrobacteria</taxon>
        <taxon>Rubrobacterales</taxon>
        <taxon>Rubrobacteraceae</taxon>
        <taxon>Rubrobacter</taxon>
    </lineage>
</organism>
<dbReference type="AlphaFoldDB" id="A0A510HGE5"/>
<dbReference type="EMBL" id="AP019791">
    <property type="protein sequence ID" value="BBL79014.1"/>
    <property type="molecule type" value="Genomic_DNA"/>
</dbReference>
<gene>
    <name evidence="2" type="ORF">RxyAA322_08680</name>
</gene>
<keyword evidence="3" id="KW-1185">Reference proteome</keyword>
<dbReference type="InterPro" id="IPR036178">
    <property type="entry name" value="Formintransfe-cycloase-like_sf"/>
</dbReference>
<evidence type="ECO:0000313" key="2">
    <source>
        <dbReference type="EMBL" id="BBL79014.1"/>
    </source>
</evidence>
<dbReference type="GO" id="GO:0003824">
    <property type="term" value="F:catalytic activity"/>
    <property type="evidence" value="ECO:0007669"/>
    <property type="project" value="InterPro"/>
</dbReference>